<evidence type="ECO:0000313" key="8">
    <source>
        <dbReference type="EMBL" id="SFV66038.1"/>
    </source>
</evidence>
<keyword evidence="2" id="KW-1003">Cell membrane</keyword>
<feature type="transmembrane region" description="Helical" evidence="7">
    <location>
        <begin position="36"/>
        <end position="62"/>
    </location>
</feature>
<keyword evidence="6 7" id="KW-0472">Membrane</keyword>
<evidence type="ECO:0000256" key="2">
    <source>
        <dbReference type="ARBA" id="ARBA00022475"/>
    </source>
</evidence>
<organism evidence="8">
    <name type="scientific">hydrothermal vent metagenome</name>
    <dbReference type="NCBI Taxonomy" id="652676"/>
    <lineage>
        <taxon>unclassified sequences</taxon>
        <taxon>metagenomes</taxon>
        <taxon>ecological metagenomes</taxon>
    </lineage>
</organism>
<evidence type="ECO:0000256" key="1">
    <source>
        <dbReference type="ARBA" id="ARBA00004651"/>
    </source>
</evidence>
<feature type="transmembrane region" description="Helical" evidence="7">
    <location>
        <begin position="128"/>
        <end position="147"/>
    </location>
</feature>
<comment type="subcellular location">
    <subcellularLocation>
        <location evidence="1">Cell membrane</location>
        <topology evidence="1">Multi-pass membrane protein</topology>
    </subcellularLocation>
</comment>
<feature type="transmembrane region" description="Helical" evidence="7">
    <location>
        <begin position="99"/>
        <end position="121"/>
    </location>
</feature>
<reference evidence="8" key="1">
    <citation type="submission" date="2016-10" db="EMBL/GenBank/DDBJ databases">
        <authorList>
            <person name="de Groot N.N."/>
        </authorList>
    </citation>
    <scope>NUCLEOTIDE SEQUENCE</scope>
</reference>
<evidence type="ECO:0000256" key="6">
    <source>
        <dbReference type="ARBA" id="ARBA00023136"/>
    </source>
</evidence>
<dbReference type="EMBL" id="FPHJ01000049">
    <property type="protein sequence ID" value="SFV66038.1"/>
    <property type="molecule type" value="Genomic_DNA"/>
</dbReference>
<dbReference type="InterPro" id="IPR007227">
    <property type="entry name" value="Cell_shape_determining_MreD"/>
</dbReference>
<dbReference type="NCBIfam" id="TIGR03426">
    <property type="entry name" value="shape_MreD"/>
    <property type="match status" value="1"/>
</dbReference>
<dbReference type="GO" id="GO:0005886">
    <property type="term" value="C:plasma membrane"/>
    <property type="evidence" value="ECO:0007669"/>
    <property type="project" value="UniProtKB-SubCell"/>
</dbReference>
<proteinExistence type="predicted"/>
<keyword evidence="3 7" id="KW-0812">Transmembrane</keyword>
<protein>
    <submittedName>
        <fullName evidence="8">Rod shape-determining protein MreD</fullName>
    </submittedName>
</protein>
<dbReference type="GO" id="GO:0008360">
    <property type="term" value="P:regulation of cell shape"/>
    <property type="evidence" value="ECO:0007669"/>
    <property type="project" value="UniProtKB-KW"/>
</dbReference>
<keyword evidence="5 7" id="KW-1133">Transmembrane helix</keyword>
<evidence type="ECO:0000256" key="5">
    <source>
        <dbReference type="ARBA" id="ARBA00022989"/>
    </source>
</evidence>
<accession>A0A1W1CJJ5</accession>
<evidence type="ECO:0000256" key="3">
    <source>
        <dbReference type="ARBA" id="ARBA00022692"/>
    </source>
</evidence>
<evidence type="ECO:0000256" key="4">
    <source>
        <dbReference type="ARBA" id="ARBA00022960"/>
    </source>
</evidence>
<gene>
    <name evidence="8" type="ORF">MNB_SUP05-5-594</name>
</gene>
<dbReference type="Pfam" id="PF04093">
    <property type="entry name" value="MreD"/>
    <property type="match status" value="1"/>
</dbReference>
<sequence length="152" mass="17721">MNNNILPLIKIIFLLLIVNAVPFDMYLHYFTPLWGILFFSYWLFFYGRDFVLLFAFIFGLILDVSSSDLLGQNTLALLLASGFLLKFKREFLITSILWQQMYILVASFIYLFAYLVVYVISFGFNIDFMVLFSGVITAVLWGFSVFISKKHL</sequence>
<keyword evidence="4" id="KW-0133">Cell shape</keyword>
<evidence type="ECO:0000256" key="7">
    <source>
        <dbReference type="SAM" id="Phobius"/>
    </source>
</evidence>
<dbReference type="AlphaFoldDB" id="A0A1W1CJJ5"/>
<name>A0A1W1CJJ5_9ZZZZ</name>